<evidence type="ECO:0000313" key="2">
    <source>
        <dbReference type="EMBL" id="CAD9553180.1"/>
    </source>
</evidence>
<feature type="compositionally biased region" description="Low complexity" evidence="1">
    <location>
        <begin position="83"/>
        <end position="106"/>
    </location>
</feature>
<feature type="region of interest" description="Disordered" evidence="1">
    <location>
        <begin position="1"/>
        <end position="294"/>
    </location>
</feature>
<dbReference type="AlphaFoldDB" id="A0A7S2JNL3"/>
<dbReference type="EMBL" id="HBGX01002400">
    <property type="protein sequence ID" value="CAD9553180.1"/>
    <property type="molecule type" value="Transcribed_RNA"/>
</dbReference>
<feature type="compositionally biased region" description="Polar residues" evidence="1">
    <location>
        <begin position="155"/>
        <end position="170"/>
    </location>
</feature>
<feature type="compositionally biased region" description="Low complexity" evidence="1">
    <location>
        <begin position="212"/>
        <end position="225"/>
    </location>
</feature>
<dbReference type="PANTHER" id="PTHR32091:SF20">
    <property type="entry name" value="EUKARYOTIC TRANSLATION INITIATION FACTOR 4B1"/>
    <property type="match status" value="1"/>
</dbReference>
<feature type="compositionally biased region" description="Basic and acidic residues" evidence="1">
    <location>
        <begin position="58"/>
        <end position="72"/>
    </location>
</feature>
<reference evidence="2" key="1">
    <citation type="submission" date="2021-01" db="EMBL/GenBank/DDBJ databases">
        <authorList>
            <person name="Corre E."/>
            <person name="Pelletier E."/>
            <person name="Niang G."/>
            <person name="Scheremetjew M."/>
            <person name="Finn R."/>
            <person name="Kale V."/>
            <person name="Holt S."/>
            <person name="Cochrane G."/>
            <person name="Meng A."/>
            <person name="Brown T."/>
            <person name="Cohen L."/>
        </authorList>
    </citation>
    <scope>NUCLEOTIDE SEQUENCE</scope>
    <source>
        <strain evidence="2">SAG4.97</strain>
    </source>
</reference>
<sequence length="294" mass="32734">MGVDERWSALPAAAKPRAEDGWSSRRRGSRDDSRESENWEPSNAMERRKLSLAPRTLPVDRDVTSPKGDARPRLNLVSRKNSQDSSETAQSSSPSSPQRSPRSPVSTKDPIRKTNPFGNAKPREEILKERGAEDPEQRIENELLRTNKGTHHESISPTNRPPSGSGSQESRNSRDDGWRTVEKGRAIPDRDEYSRQTAQDRRTPPSYAPRASDYYGGPSLGSSSHPHARGSHAFPQSPTHRPSEGGHGFYGHHGDARHAGGFDHQYVHTYEPTPQWGLLDAHPGKRGLPLRQDD</sequence>
<protein>
    <submittedName>
        <fullName evidence="2">Uncharacterized protein</fullName>
    </submittedName>
</protein>
<organism evidence="2">
    <name type="scientific">Cyanoptyche gloeocystis</name>
    <dbReference type="NCBI Taxonomy" id="77922"/>
    <lineage>
        <taxon>Eukaryota</taxon>
        <taxon>Glaucocystophyceae</taxon>
        <taxon>Glaucocystophyceae incertae sedis</taxon>
        <taxon>Cyanoptyche</taxon>
    </lineage>
</organism>
<proteinExistence type="predicted"/>
<dbReference type="GO" id="GO:0003729">
    <property type="term" value="F:mRNA binding"/>
    <property type="evidence" value="ECO:0007669"/>
    <property type="project" value="TreeGrafter"/>
</dbReference>
<dbReference type="PANTHER" id="PTHR32091">
    <property type="entry name" value="EUKARYOTIC TRANSLATION INITIATION FACTOR 4B"/>
    <property type="match status" value="1"/>
</dbReference>
<evidence type="ECO:0000256" key="1">
    <source>
        <dbReference type="SAM" id="MobiDB-lite"/>
    </source>
</evidence>
<accession>A0A7S2JNL3</accession>
<feature type="compositionally biased region" description="Basic and acidic residues" evidence="1">
    <location>
        <begin position="252"/>
        <end position="261"/>
    </location>
</feature>
<feature type="compositionally biased region" description="Basic and acidic residues" evidence="1">
    <location>
        <begin position="121"/>
        <end position="154"/>
    </location>
</feature>
<dbReference type="GO" id="GO:0003743">
    <property type="term" value="F:translation initiation factor activity"/>
    <property type="evidence" value="ECO:0007669"/>
    <property type="project" value="InterPro"/>
</dbReference>
<name>A0A7S2JNL3_9EUKA</name>
<feature type="compositionally biased region" description="Basic and acidic residues" evidence="1">
    <location>
        <begin position="171"/>
        <end position="203"/>
    </location>
</feature>
<gene>
    <name evidence="2" type="ORF">CGLO1086_LOCUS1049</name>
</gene>
<feature type="compositionally biased region" description="Basic and acidic residues" evidence="1">
    <location>
        <begin position="16"/>
        <end position="37"/>
    </location>
</feature>
<dbReference type="InterPro" id="IPR010433">
    <property type="entry name" value="EIF-4B_pln"/>
</dbReference>